<dbReference type="Proteomes" id="UP000193675">
    <property type="component" value="Unassembled WGS sequence"/>
</dbReference>
<dbReference type="OrthoDB" id="6964987at2"/>
<evidence type="ECO:0000313" key="2">
    <source>
        <dbReference type="Proteomes" id="UP000193675"/>
    </source>
</evidence>
<reference evidence="1 2" key="1">
    <citation type="submission" date="2017-04" db="EMBL/GenBank/DDBJ databases">
        <title>Presence of VIM-2 positive Pseudomonas species in chickens and their surrounding environment.</title>
        <authorList>
            <person name="Zhang R."/>
        </authorList>
    </citation>
    <scope>NUCLEOTIDE SEQUENCE [LARGE SCALE GENOMIC DNA]</scope>
    <source>
        <strain evidence="1 2">DZ-C18</strain>
    </source>
</reference>
<protein>
    <submittedName>
        <fullName evidence="1">Uncharacterized protein</fullName>
    </submittedName>
</protein>
<evidence type="ECO:0000313" key="1">
    <source>
        <dbReference type="EMBL" id="ORL62407.1"/>
    </source>
</evidence>
<gene>
    <name evidence="1" type="ORF">B7H17_18470</name>
</gene>
<comment type="caution">
    <text evidence="1">The sequence shown here is derived from an EMBL/GenBank/DDBJ whole genome shotgun (WGS) entry which is preliminary data.</text>
</comment>
<sequence>MSEFIIPLRRVMLLQHVMENGGTTRCAMQRPETSIDAHVEIENDLRTHQVKATFGPLTGSITLQRGDSSKYMALRDFLQDLANGRTESGQQSEQAIAMREAFESVNAVLEPEQVAYINPTDDPAQPFRVIVLDVLGDICAHTKGHCKDQLVEAVRQQLRPTSVGHGEHQ</sequence>
<accession>A0A1X0ZS36</accession>
<dbReference type="AlphaFoldDB" id="A0A1X0ZS36"/>
<organism evidence="1 2">
    <name type="scientific">Pseudomonas putida</name>
    <name type="common">Arthrobacter siderocapsulatus</name>
    <dbReference type="NCBI Taxonomy" id="303"/>
    <lineage>
        <taxon>Bacteria</taxon>
        <taxon>Pseudomonadati</taxon>
        <taxon>Pseudomonadota</taxon>
        <taxon>Gammaproteobacteria</taxon>
        <taxon>Pseudomonadales</taxon>
        <taxon>Pseudomonadaceae</taxon>
        <taxon>Pseudomonas</taxon>
    </lineage>
</organism>
<proteinExistence type="predicted"/>
<name>A0A1X0ZS36_PSEPU</name>
<dbReference type="EMBL" id="NBWC01000029">
    <property type="protein sequence ID" value="ORL62407.1"/>
    <property type="molecule type" value="Genomic_DNA"/>
</dbReference>
<dbReference type="RefSeq" id="WP_084858153.1">
    <property type="nucleotide sequence ID" value="NZ_NBWC01000029.1"/>
</dbReference>